<sequence>MALALARQAVAGPSFLRAALPALALPVLPRLPSLNDLLEWGITLAVPKSKISHSRKSMRSAHKGIKNKTNLNHCPACGSIKLSHNLCANCFSQISRRWKKEARAPVGDAAPRE</sequence>
<evidence type="ECO:0000256" key="6">
    <source>
        <dbReference type="ARBA" id="ARBA00023274"/>
    </source>
</evidence>
<dbReference type="Proteomes" id="UP000473826">
    <property type="component" value="Unassembled WGS sequence"/>
</dbReference>
<dbReference type="InterPro" id="IPR051991">
    <property type="entry name" value="Mitoribosomal_protein_bL32"/>
</dbReference>
<evidence type="ECO:0000313" key="9">
    <source>
        <dbReference type="Proteomes" id="UP000473826"/>
    </source>
</evidence>
<evidence type="ECO:0000256" key="1">
    <source>
        <dbReference type="ARBA" id="ARBA00004173"/>
    </source>
</evidence>
<protein>
    <recommendedName>
        <fullName evidence="7">Large ribosomal subunit protein bL32m</fullName>
    </recommendedName>
</protein>
<dbReference type="EMBL" id="QKWK01000004">
    <property type="protein sequence ID" value="TXT10928.1"/>
    <property type="molecule type" value="Genomic_DNA"/>
</dbReference>
<evidence type="ECO:0000313" key="8">
    <source>
        <dbReference type="EMBL" id="TXT10928.1"/>
    </source>
</evidence>
<comment type="subcellular location">
    <subcellularLocation>
        <location evidence="1">Mitochondrion</location>
    </subcellularLocation>
</comment>
<reference evidence="8 9" key="1">
    <citation type="journal article" date="2019" name="PLoS Genet.">
        <title>Convergent evolution of linked mating-type loci in basidiomycete fungi.</title>
        <authorList>
            <person name="Sun S."/>
            <person name="Coelho M.A."/>
            <person name="Heitman J."/>
            <person name="Nowrousian M."/>
        </authorList>
    </citation>
    <scope>NUCLEOTIDE SEQUENCE [LARGE SCALE GENOMIC DNA]</scope>
    <source>
        <strain evidence="8 9">CBS 4282</strain>
    </source>
</reference>
<dbReference type="SUPFAM" id="SSF57829">
    <property type="entry name" value="Zn-binding ribosomal proteins"/>
    <property type="match status" value="1"/>
</dbReference>
<keyword evidence="6" id="KW-0687">Ribonucleoprotein</keyword>
<dbReference type="OrthoDB" id="2014905at2759"/>
<evidence type="ECO:0000256" key="3">
    <source>
        <dbReference type="ARBA" id="ARBA00022946"/>
    </source>
</evidence>
<dbReference type="AlphaFoldDB" id="A0A7D8V6H3"/>
<dbReference type="InterPro" id="IPR011332">
    <property type="entry name" value="Ribosomal_zn-bd"/>
</dbReference>
<evidence type="ECO:0000256" key="5">
    <source>
        <dbReference type="ARBA" id="ARBA00023128"/>
    </source>
</evidence>
<dbReference type="GO" id="GO:0006412">
    <property type="term" value="P:translation"/>
    <property type="evidence" value="ECO:0007669"/>
    <property type="project" value="InterPro"/>
</dbReference>
<dbReference type="PANTHER" id="PTHR21026:SF2">
    <property type="entry name" value="LARGE RIBOSOMAL SUBUNIT PROTEIN BL32M"/>
    <property type="match status" value="1"/>
</dbReference>
<accession>A0A7D8V6H3</accession>
<gene>
    <name evidence="8" type="ORF">VHUM_01679</name>
</gene>
<name>A0A7D8V6H3_VANHU</name>
<keyword evidence="3" id="KW-0809">Transit peptide</keyword>
<comment type="caution">
    <text evidence="8">The sequence shown here is derived from an EMBL/GenBank/DDBJ whole genome shotgun (WGS) entry which is preliminary data.</text>
</comment>
<comment type="similarity">
    <text evidence="2">Belongs to the bacterial ribosomal protein bL32 family.</text>
</comment>
<dbReference type="NCBIfam" id="TIGR01031">
    <property type="entry name" value="rpmF_bact"/>
    <property type="match status" value="1"/>
</dbReference>
<proteinExistence type="inferred from homology"/>
<dbReference type="GO" id="GO:0005762">
    <property type="term" value="C:mitochondrial large ribosomal subunit"/>
    <property type="evidence" value="ECO:0007669"/>
    <property type="project" value="TreeGrafter"/>
</dbReference>
<evidence type="ECO:0000256" key="4">
    <source>
        <dbReference type="ARBA" id="ARBA00022980"/>
    </source>
</evidence>
<dbReference type="PANTHER" id="PTHR21026">
    <property type="entry name" value="39S RIBOSOMAL PROTEIN L32, MITOCHONDRIAL"/>
    <property type="match status" value="1"/>
</dbReference>
<dbReference type="Pfam" id="PF01783">
    <property type="entry name" value="Ribosomal_L32p"/>
    <property type="match status" value="1"/>
</dbReference>
<keyword evidence="4" id="KW-0689">Ribosomal protein</keyword>
<dbReference type="GO" id="GO:0003735">
    <property type="term" value="F:structural constituent of ribosome"/>
    <property type="evidence" value="ECO:0007669"/>
    <property type="project" value="InterPro"/>
</dbReference>
<keyword evidence="9" id="KW-1185">Reference proteome</keyword>
<keyword evidence="5" id="KW-0496">Mitochondrion</keyword>
<evidence type="ECO:0000256" key="2">
    <source>
        <dbReference type="ARBA" id="ARBA00008560"/>
    </source>
</evidence>
<organism evidence="8 9">
    <name type="scientific">Vanrija humicola</name>
    <name type="common">Yeast</name>
    <name type="synonym">Cryptococcus humicola</name>
    <dbReference type="NCBI Taxonomy" id="5417"/>
    <lineage>
        <taxon>Eukaryota</taxon>
        <taxon>Fungi</taxon>
        <taxon>Dikarya</taxon>
        <taxon>Basidiomycota</taxon>
        <taxon>Agaricomycotina</taxon>
        <taxon>Tremellomycetes</taxon>
        <taxon>Trichosporonales</taxon>
        <taxon>Trichosporonaceae</taxon>
        <taxon>Vanrija</taxon>
    </lineage>
</organism>
<evidence type="ECO:0000256" key="7">
    <source>
        <dbReference type="ARBA" id="ARBA00039935"/>
    </source>
</evidence>
<dbReference type="InterPro" id="IPR002677">
    <property type="entry name" value="Ribosomal_bL32"/>
</dbReference>